<organism evidence="2 3">
    <name type="scientific">Nocardia pseudobrasiliensis</name>
    <dbReference type="NCBI Taxonomy" id="45979"/>
    <lineage>
        <taxon>Bacteria</taxon>
        <taxon>Bacillati</taxon>
        <taxon>Actinomycetota</taxon>
        <taxon>Actinomycetes</taxon>
        <taxon>Mycobacteriales</taxon>
        <taxon>Nocardiaceae</taxon>
        <taxon>Nocardia</taxon>
    </lineage>
</organism>
<evidence type="ECO:0000313" key="3">
    <source>
        <dbReference type="Proteomes" id="UP000254869"/>
    </source>
</evidence>
<dbReference type="RefSeq" id="WP_067999556.1">
    <property type="nucleotide sequence ID" value="NZ_QQBC01000004.1"/>
</dbReference>
<feature type="transmembrane region" description="Helical" evidence="1">
    <location>
        <begin position="52"/>
        <end position="70"/>
    </location>
</feature>
<keyword evidence="1" id="KW-1133">Transmembrane helix</keyword>
<gene>
    <name evidence="2" type="ORF">DFR76_104169</name>
</gene>
<feature type="transmembrane region" description="Helical" evidence="1">
    <location>
        <begin position="28"/>
        <end position="46"/>
    </location>
</feature>
<sequence length="400" mass="44262">MDLDPLAKRVSMIRSFVDKRRVFVRYEWASVVGIVSLTVNVLIAVLTHRLTWFSIAFGTLSAAMWIYGYAKIRKARESYHRPDRLESGILRSMSDGLAARVLIVEGEVYLPLPLPGSIAADSAVITTSAADYELPAPLRALLPAVILTKRDRALIMDRPGLGLVDVSDNEMEVRKLTYFQHLASNSAFRCYARPYGQPEVDILNSYVFREDGGIVDFAESQFPNLIGISTLATTRDGRIFVIESDGRNSGSPRLIHPSGSGSMEPKDLVEAPRSHDLIVRAMERELCEESSVKTNEIVSTEIIGFARWVNKGAMPEFFGLTRTTVKADELVRRRPEGEDPLFVKKVVVTNFRLSDVSVPMVGRRVDLRRFDAIVAGSCSGPLGVLLWLVSEGRSATSGSV</sequence>
<keyword evidence="1" id="KW-0472">Membrane</keyword>
<dbReference type="STRING" id="1210086.GCA_001613105_03882"/>
<comment type="caution">
    <text evidence="2">The sequence shown here is derived from an EMBL/GenBank/DDBJ whole genome shotgun (WGS) entry which is preliminary data.</text>
</comment>
<dbReference type="Proteomes" id="UP000254869">
    <property type="component" value="Unassembled WGS sequence"/>
</dbReference>
<protein>
    <recommendedName>
        <fullName evidence="4">Nudix hydrolase domain-containing protein</fullName>
    </recommendedName>
</protein>
<evidence type="ECO:0000256" key="1">
    <source>
        <dbReference type="SAM" id="Phobius"/>
    </source>
</evidence>
<dbReference type="AlphaFoldDB" id="A0A370I6R4"/>
<proteinExistence type="predicted"/>
<reference evidence="2 3" key="1">
    <citation type="submission" date="2018-07" db="EMBL/GenBank/DDBJ databases">
        <title>Genomic Encyclopedia of Type Strains, Phase IV (KMG-IV): sequencing the most valuable type-strain genomes for metagenomic binning, comparative biology and taxonomic classification.</title>
        <authorList>
            <person name="Goeker M."/>
        </authorList>
    </citation>
    <scope>NUCLEOTIDE SEQUENCE [LARGE SCALE GENOMIC DNA]</scope>
    <source>
        <strain evidence="2 3">DSM 44290</strain>
    </source>
</reference>
<name>A0A370I6R4_9NOCA</name>
<keyword evidence="1" id="KW-0812">Transmembrane</keyword>
<evidence type="ECO:0008006" key="4">
    <source>
        <dbReference type="Google" id="ProtNLM"/>
    </source>
</evidence>
<accession>A0A370I6R4</accession>
<dbReference type="EMBL" id="QQBC01000004">
    <property type="protein sequence ID" value="RDI66423.1"/>
    <property type="molecule type" value="Genomic_DNA"/>
</dbReference>
<keyword evidence="3" id="KW-1185">Reference proteome</keyword>
<evidence type="ECO:0000313" key="2">
    <source>
        <dbReference type="EMBL" id="RDI66423.1"/>
    </source>
</evidence>